<dbReference type="AlphaFoldDB" id="A0A9X7XVE3"/>
<feature type="compositionally biased region" description="Low complexity" evidence="2">
    <location>
        <begin position="218"/>
        <end position="229"/>
    </location>
</feature>
<keyword evidence="3" id="KW-0472">Membrane</keyword>
<name>A0A9X7XVE3_LACJH</name>
<accession>A0A9X7XVE3</accession>
<reference evidence="4 5" key="1">
    <citation type="submission" date="2019-06" db="EMBL/GenBank/DDBJ databases">
        <title>Whole genome sequencing of Lactobacillus johnsonii strain G2A.</title>
        <authorList>
            <person name="Conlan S."/>
            <person name="Thomas P.J."/>
            <person name="Mullikin J."/>
            <person name="Singer J."/>
            <person name="Weaver C."/>
            <person name="Segre J.A."/>
        </authorList>
    </citation>
    <scope>NUCLEOTIDE SEQUENCE [LARGE SCALE GENOMIC DNA]</scope>
    <source>
        <strain evidence="4 5">G2A</strain>
        <plasmid evidence="4 5">unnamed1</plasmid>
    </source>
</reference>
<feature type="coiled-coil region" evidence="1">
    <location>
        <begin position="287"/>
        <end position="341"/>
    </location>
</feature>
<proteinExistence type="predicted"/>
<feature type="region of interest" description="Disordered" evidence="2">
    <location>
        <begin position="213"/>
        <end position="236"/>
    </location>
</feature>
<keyword evidence="3" id="KW-1133">Transmembrane helix</keyword>
<feature type="region of interest" description="Disordered" evidence="2">
    <location>
        <begin position="1"/>
        <end position="23"/>
    </location>
</feature>
<keyword evidence="4" id="KW-0614">Plasmid</keyword>
<dbReference type="RefSeq" id="WP_163588888.1">
    <property type="nucleotide sequence ID" value="NZ_CP040855.1"/>
</dbReference>
<evidence type="ECO:0000256" key="2">
    <source>
        <dbReference type="SAM" id="MobiDB-lite"/>
    </source>
</evidence>
<keyword evidence="1" id="KW-0175">Coiled coil</keyword>
<keyword evidence="3" id="KW-0812">Transmembrane</keyword>
<dbReference type="EMBL" id="CP040855">
    <property type="protein sequence ID" value="QIA88519.1"/>
    <property type="molecule type" value="Genomic_DNA"/>
</dbReference>
<gene>
    <name evidence="4" type="ORF">FEE39_09740</name>
</gene>
<evidence type="ECO:0000256" key="1">
    <source>
        <dbReference type="SAM" id="Coils"/>
    </source>
</evidence>
<geneLocation type="plasmid" evidence="4 5">
    <name>unnamed1</name>
</geneLocation>
<evidence type="ECO:0000256" key="3">
    <source>
        <dbReference type="SAM" id="Phobius"/>
    </source>
</evidence>
<evidence type="ECO:0000313" key="5">
    <source>
        <dbReference type="Proteomes" id="UP000464749"/>
    </source>
</evidence>
<feature type="transmembrane region" description="Helical" evidence="3">
    <location>
        <begin position="45"/>
        <end position="67"/>
    </location>
</feature>
<dbReference type="Proteomes" id="UP000464749">
    <property type="component" value="Plasmid unnamed1"/>
</dbReference>
<evidence type="ECO:0000313" key="4">
    <source>
        <dbReference type="EMBL" id="QIA88519.1"/>
    </source>
</evidence>
<sequence>MVHLFGKKQKSGESRKKQSNQNTIKQIGLDRKKLLKYKTPSDVKLFYQMPIFLVIGFVLFLTGGIWIQHNANAYRQRVLASSMQYGENLPLWGGTAKGNLSLGHTKLSRDGRTLAVEIKYDDAAHQGLSSYGSRYKLRLVDTKDNRMSDVKMSYGIFGTDGSGVLQIKSPNGFKDKSFVVMLIDNGQLVTTDDLTQTQQMNDGDLDKSITAELSDAGTNSNTTDSNDTNNDSKRKNLPPLYYVRLNAHNAVKNYRDWSNDSEVIEDLFIKDNLKKIKKSMLETKIKLKKTTKTLAEMNRRLAENKNDEVAQEGKNQLETSVSSLKTNYASLQKRYEKLENATFNGDILNPKQKKYRVYTIENINYMN</sequence>
<protein>
    <submittedName>
        <fullName evidence="4">Uncharacterized protein</fullName>
    </submittedName>
</protein>
<organism evidence="4 5">
    <name type="scientific">Lactobacillus johnsonii</name>
    <dbReference type="NCBI Taxonomy" id="33959"/>
    <lineage>
        <taxon>Bacteria</taxon>
        <taxon>Bacillati</taxon>
        <taxon>Bacillota</taxon>
        <taxon>Bacilli</taxon>
        <taxon>Lactobacillales</taxon>
        <taxon>Lactobacillaceae</taxon>
        <taxon>Lactobacillus</taxon>
    </lineage>
</organism>